<sequence>MKKIITIIALFFAVSSSFAQLKVTEFKKADVELIGKITPMGQMTVKLEKEGDKCIFTYRDAKFDKIDNYKSFEFNASDLDALYELFTNFEGVEKGDQKAISLGDGERLNLVYDKMLGKMYFTIYHTNAAGVEGQVQYLTPKQFKKLFGKKK</sequence>
<dbReference type="Proteomes" id="UP000615760">
    <property type="component" value="Unassembled WGS sequence"/>
</dbReference>
<accession>A0ABQ1JRY4</accession>
<feature type="chain" id="PRO_5045473497" description="DUF4252 domain-containing protein" evidence="1">
    <location>
        <begin position="20"/>
        <end position="151"/>
    </location>
</feature>
<feature type="signal peptide" evidence="1">
    <location>
        <begin position="1"/>
        <end position="19"/>
    </location>
</feature>
<evidence type="ECO:0000256" key="1">
    <source>
        <dbReference type="SAM" id="SignalP"/>
    </source>
</evidence>
<organism evidence="2 3">
    <name type="scientific">Flavobacterium suaedae</name>
    <dbReference type="NCBI Taxonomy" id="1767027"/>
    <lineage>
        <taxon>Bacteria</taxon>
        <taxon>Pseudomonadati</taxon>
        <taxon>Bacteroidota</taxon>
        <taxon>Flavobacteriia</taxon>
        <taxon>Flavobacteriales</taxon>
        <taxon>Flavobacteriaceae</taxon>
        <taxon>Flavobacterium</taxon>
    </lineage>
</organism>
<proteinExistence type="predicted"/>
<dbReference type="RefSeq" id="WP_188620268.1">
    <property type="nucleotide sequence ID" value="NZ_BMJE01000002.1"/>
</dbReference>
<dbReference type="EMBL" id="BMJE01000002">
    <property type="protein sequence ID" value="GGB73108.1"/>
    <property type="molecule type" value="Genomic_DNA"/>
</dbReference>
<protein>
    <recommendedName>
        <fullName evidence="4">DUF4252 domain-containing protein</fullName>
    </recommendedName>
</protein>
<evidence type="ECO:0000313" key="2">
    <source>
        <dbReference type="EMBL" id="GGB73108.1"/>
    </source>
</evidence>
<reference evidence="3" key="1">
    <citation type="journal article" date="2019" name="Int. J. Syst. Evol. Microbiol.">
        <title>The Global Catalogue of Microorganisms (GCM) 10K type strain sequencing project: providing services to taxonomists for standard genome sequencing and annotation.</title>
        <authorList>
            <consortium name="The Broad Institute Genomics Platform"/>
            <consortium name="The Broad Institute Genome Sequencing Center for Infectious Disease"/>
            <person name="Wu L."/>
            <person name="Ma J."/>
        </authorList>
    </citation>
    <scope>NUCLEOTIDE SEQUENCE [LARGE SCALE GENOMIC DNA]</scope>
    <source>
        <strain evidence="3">CGMCC 1.15461</strain>
    </source>
</reference>
<gene>
    <name evidence="2" type="ORF">GCM10007424_11330</name>
</gene>
<name>A0ABQ1JRY4_9FLAO</name>
<evidence type="ECO:0000313" key="3">
    <source>
        <dbReference type="Proteomes" id="UP000615760"/>
    </source>
</evidence>
<keyword evidence="1" id="KW-0732">Signal</keyword>
<keyword evidence="3" id="KW-1185">Reference proteome</keyword>
<evidence type="ECO:0008006" key="4">
    <source>
        <dbReference type="Google" id="ProtNLM"/>
    </source>
</evidence>
<comment type="caution">
    <text evidence="2">The sequence shown here is derived from an EMBL/GenBank/DDBJ whole genome shotgun (WGS) entry which is preliminary data.</text>
</comment>